<gene>
    <name evidence="2" type="ORF">C3Y92_09860</name>
</gene>
<dbReference type="GO" id="GO:0016757">
    <property type="term" value="F:glycosyltransferase activity"/>
    <property type="evidence" value="ECO:0007669"/>
    <property type="project" value="InterPro"/>
</dbReference>
<dbReference type="CDD" id="cd03801">
    <property type="entry name" value="GT4_PimA-like"/>
    <property type="match status" value="1"/>
</dbReference>
<dbReference type="Gene3D" id="3.40.50.2000">
    <property type="entry name" value="Glycogen Phosphorylase B"/>
    <property type="match status" value="4"/>
</dbReference>
<organism evidence="2 3">
    <name type="scientific">Solidesulfovibrio carbinolicus</name>
    <dbReference type="NCBI Taxonomy" id="296842"/>
    <lineage>
        <taxon>Bacteria</taxon>
        <taxon>Pseudomonadati</taxon>
        <taxon>Thermodesulfobacteriota</taxon>
        <taxon>Desulfovibrionia</taxon>
        <taxon>Desulfovibrionales</taxon>
        <taxon>Desulfovibrionaceae</taxon>
        <taxon>Solidesulfovibrio</taxon>
    </lineage>
</organism>
<keyword evidence="3" id="KW-1185">Reference proteome</keyword>
<dbReference type="PANTHER" id="PTHR12526">
    <property type="entry name" value="GLYCOSYLTRANSFERASE"/>
    <property type="match status" value="1"/>
</dbReference>
<dbReference type="EMBL" id="CP026538">
    <property type="protein sequence ID" value="QAZ67511.1"/>
    <property type="molecule type" value="Genomic_DNA"/>
</dbReference>
<dbReference type="PANTHER" id="PTHR12526:SF590">
    <property type="entry name" value="ALPHA-MALTOSE-1-PHOSPHATE SYNTHASE"/>
    <property type="match status" value="1"/>
</dbReference>
<dbReference type="KEGG" id="dcb:C3Y92_09860"/>
<dbReference type="SUPFAM" id="SSF53756">
    <property type="entry name" value="UDP-Glycosyltransferase/glycogen phosphorylase"/>
    <property type="match status" value="1"/>
</dbReference>
<accession>A0A4P6HK44</accession>
<reference evidence="2 3" key="1">
    <citation type="submission" date="2018-02" db="EMBL/GenBank/DDBJ databases">
        <title>Genome sequence of Desulfovibrio carbinolicus DSM 3852.</title>
        <authorList>
            <person name="Wilbanks E."/>
            <person name="Skennerton C.T."/>
            <person name="Orphan V.J."/>
        </authorList>
    </citation>
    <scope>NUCLEOTIDE SEQUENCE [LARGE SCALE GENOMIC DNA]</scope>
    <source>
        <strain evidence="2 3">DSM 3852</strain>
    </source>
</reference>
<dbReference type="AlphaFoldDB" id="A0A4P6HK44"/>
<sequence>MYAPRIFATLDPFIEGADIMGRKVANAAFLDALARRDPFDAYHFFMPSERERQSQEGLLTARYPTLAGRGAFKVLTRQDLPAALGATDYAVFHLSDCLTAQARLAAARNALSRAIFPITGGIHSLSYAQYQRDFLAHLAPTTTRRDAIVCTSTAGREAVSALFDALRRGYGLSPEAYPAPELALIPLGVEPDDWRRLDGRERAQARAAWGIAHQATVLLVFGRVSHSSKMDLIPLFRAVQRLIASGLDVSNLVLVVAGWTDDDDPFLGTLAALAANVGLRLVLARRPDEAAKRQLFGLAEAFVSLADNPQETFGLTLLEAMAACLPVIASDYDGYRDIVAPGRTGWLLPTLGLPRSPARDVLAPLCYDNHTHLRLAQATAVSVPALAEALAAVLGDPEQARAMGEAGRERAVAQFSWDACVDRHLELWERLAAQPVPDRDRLAATAHPWTLAYGEVFVGYPSGRLNDDLRLVWTRAGQAVYHRQDFPVIYAELSREVRTEALRVLVFLARGGCPGLTLARRLAAAVPGLDEAAAVWHVLWALKQDLLEVQKEPA</sequence>
<keyword evidence="2" id="KW-0808">Transferase</keyword>
<dbReference type="RefSeq" id="WP_129352174.1">
    <property type="nucleotide sequence ID" value="NZ_CP026538.1"/>
</dbReference>
<dbReference type="InterPro" id="IPR001296">
    <property type="entry name" value="Glyco_trans_1"/>
</dbReference>
<dbReference type="OrthoDB" id="9790710at2"/>
<evidence type="ECO:0000259" key="1">
    <source>
        <dbReference type="Pfam" id="PF00534"/>
    </source>
</evidence>
<dbReference type="Proteomes" id="UP000293296">
    <property type="component" value="Chromosome"/>
</dbReference>
<protein>
    <submittedName>
        <fullName evidence="2">Glycosyl transferase</fullName>
    </submittedName>
</protein>
<name>A0A4P6HK44_9BACT</name>
<feature type="domain" description="Glycosyl transferase family 1" evidence="1">
    <location>
        <begin position="203"/>
        <end position="349"/>
    </location>
</feature>
<proteinExistence type="predicted"/>
<dbReference type="Pfam" id="PF00534">
    <property type="entry name" value="Glycos_transf_1"/>
    <property type="match status" value="1"/>
</dbReference>
<evidence type="ECO:0000313" key="3">
    <source>
        <dbReference type="Proteomes" id="UP000293296"/>
    </source>
</evidence>
<evidence type="ECO:0000313" key="2">
    <source>
        <dbReference type="EMBL" id="QAZ67511.1"/>
    </source>
</evidence>